<sequence>MAHIHAALDEIVSSQRDDIIQAFCQGFEYSPGAAFDWIDPHGQELPEPTQSAHVGGRVTEPLAPCSSKTCTGTASRKPQSCVMHADQ</sequence>
<gene>
    <name evidence="2" type="ORF">K431DRAFT_26679</name>
</gene>
<proteinExistence type="predicted"/>
<dbReference type="EMBL" id="MU003777">
    <property type="protein sequence ID" value="KAF2723215.1"/>
    <property type="molecule type" value="Genomic_DNA"/>
</dbReference>
<dbReference type="AlphaFoldDB" id="A0A9P4QBM6"/>
<reference evidence="2" key="1">
    <citation type="journal article" date="2020" name="Stud. Mycol.">
        <title>101 Dothideomycetes genomes: a test case for predicting lifestyles and emergence of pathogens.</title>
        <authorList>
            <person name="Haridas S."/>
            <person name="Albert R."/>
            <person name="Binder M."/>
            <person name="Bloem J."/>
            <person name="Labutti K."/>
            <person name="Salamov A."/>
            <person name="Andreopoulos B."/>
            <person name="Baker S."/>
            <person name="Barry K."/>
            <person name="Bills G."/>
            <person name="Bluhm B."/>
            <person name="Cannon C."/>
            <person name="Castanera R."/>
            <person name="Culley D."/>
            <person name="Daum C."/>
            <person name="Ezra D."/>
            <person name="Gonzalez J."/>
            <person name="Henrissat B."/>
            <person name="Kuo A."/>
            <person name="Liang C."/>
            <person name="Lipzen A."/>
            <person name="Lutzoni F."/>
            <person name="Magnuson J."/>
            <person name="Mondo S."/>
            <person name="Nolan M."/>
            <person name="Ohm R."/>
            <person name="Pangilinan J."/>
            <person name="Park H.-J."/>
            <person name="Ramirez L."/>
            <person name="Alfaro M."/>
            <person name="Sun H."/>
            <person name="Tritt A."/>
            <person name="Yoshinaga Y."/>
            <person name="Zwiers L.-H."/>
            <person name="Turgeon B."/>
            <person name="Goodwin S."/>
            <person name="Spatafora J."/>
            <person name="Crous P."/>
            <person name="Grigoriev I."/>
        </authorList>
    </citation>
    <scope>NUCLEOTIDE SEQUENCE</scope>
    <source>
        <strain evidence="2">CBS 116435</strain>
    </source>
</reference>
<organism evidence="2 3">
    <name type="scientific">Polychaeton citri CBS 116435</name>
    <dbReference type="NCBI Taxonomy" id="1314669"/>
    <lineage>
        <taxon>Eukaryota</taxon>
        <taxon>Fungi</taxon>
        <taxon>Dikarya</taxon>
        <taxon>Ascomycota</taxon>
        <taxon>Pezizomycotina</taxon>
        <taxon>Dothideomycetes</taxon>
        <taxon>Dothideomycetidae</taxon>
        <taxon>Capnodiales</taxon>
        <taxon>Capnodiaceae</taxon>
        <taxon>Polychaeton</taxon>
    </lineage>
</organism>
<name>A0A9P4QBM6_9PEZI</name>
<evidence type="ECO:0000313" key="3">
    <source>
        <dbReference type="Proteomes" id="UP000799441"/>
    </source>
</evidence>
<evidence type="ECO:0000256" key="1">
    <source>
        <dbReference type="SAM" id="MobiDB-lite"/>
    </source>
</evidence>
<evidence type="ECO:0000313" key="2">
    <source>
        <dbReference type="EMBL" id="KAF2723215.1"/>
    </source>
</evidence>
<feature type="region of interest" description="Disordered" evidence="1">
    <location>
        <begin position="65"/>
        <end position="87"/>
    </location>
</feature>
<accession>A0A9P4QBM6</accession>
<feature type="compositionally biased region" description="Polar residues" evidence="1">
    <location>
        <begin position="66"/>
        <end position="78"/>
    </location>
</feature>
<keyword evidence="3" id="KW-1185">Reference proteome</keyword>
<dbReference type="Proteomes" id="UP000799441">
    <property type="component" value="Unassembled WGS sequence"/>
</dbReference>
<protein>
    <submittedName>
        <fullName evidence="2">Uncharacterized protein</fullName>
    </submittedName>
</protein>
<comment type="caution">
    <text evidence="2">The sequence shown here is derived from an EMBL/GenBank/DDBJ whole genome shotgun (WGS) entry which is preliminary data.</text>
</comment>